<protein>
    <submittedName>
        <fullName evidence="1">Ribbon-helix-helix protein, copG family</fullName>
    </submittedName>
</protein>
<sequence length="90" mass="9894">MAPLARSGTTSTLGKLTAKVEVRVSEDTRDELEQLARQCGMGISEYVRELLMIRAHGIESVRSLYERRLELVAGVSEECRTTGAPLGKES</sequence>
<dbReference type="InterPro" id="IPR053842">
    <property type="entry name" value="NikA-like"/>
</dbReference>
<organism evidence="1">
    <name type="scientific">mine drainage metagenome</name>
    <dbReference type="NCBI Taxonomy" id="410659"/>
    <lineage>
        <taxon>unclassified sequences</taxon>
        <taxon>metagenomes</taxon>
        <taxon>ecological metagenomes</taxon>
    </lineage>
</organism>
<dbReference type="EMBL" id="MLJW01000073">
    <property type="protein sequence ID" value="OIR02597.1"/>
    <property type="molecule type" value="Genomic_DNA"/>
</dbReference>
<accession>A0A1J5SEF6</accession>
<proteinExistence type="predicted"/>
<comment type="caution">
    <text evidence="1">The sequence shown here is derived from an EMBL/GenBank/DDBJ whole genome shotgun (WGS) entry which is preliminary data.</text>
</comment>
<gene>
    <name evidence="1" type="ORF">GALL_153110</name>
</gene>
<reference evidence="1" key="1">
    <citation type="submission" date="2016-10" db="EMBL/GenBank/DDBJ databases">
        <title>Sequence of Gallionella enrichment culture.</title>
        <authorList>
            <person name="Poehlein A."/>
            <person name="Muehling M."/>
            <person name="Daniel R."/>
        </authorList>
    </citation>
    <scope>NUCLEOTIDE SEQUENCE</scope>
</reference>
<dbReference type="AlphaFoldDB" id="A0A1J5SEF6"/>
<evidence type="ECO:0000313" key="1">
    <source>
        <dbReference type="EMBL" id="OIR02597.1"/>
    </source>
</evidence>
<name>A0A1J5SEF6_9ZZZZ</name>
<dbReference type="Pfam" id="PF21983">
    <property type="entry name" value="NikA-like"/>
    <property type="match status" value="1"/>
</dbReference>